<dbReference type="Proteomes" id="UP001052739">
    <property type="component" value="Unassembled WGS sequence"/>
</dbReference>
<comment type="caution">
    <text evidence="1">The sequence shown here is derived from an EMBL/GenBank/DDBJ whole genome shotgun (WGS) entry which is preliminary data.</text>
</comment>
<evidence type="ECO:0000313" key="1">
    <source>
        <dbReference type="EMBL" id="GHI27658.1"/>
    </source>
</evidence>
<protein>
    <recommendedName>
        <fullName evidence="3">Secreted protein</fullName>
    </recommendedName>
</protein>
<dbReference type="RefSeq" id="WP_376426801.1">
    <property type="nucleotide sequence ID" value="NZ_JBHJVH010000007.1"/>
</dbReference>
<accession>A0ABQ3PRK4</accession>
<evidence type="ECO:0008006" key="3">
    <source>
        <dbReference type="Google" id="ProtNLM"/>
    </source>
</evidence>
<keyword evidence="2" id="KW-1185">Reference proteome</keyword>
<name>A0ABQ3PRK4_9ACTN</name>
<evidence type="ECO:0000313" key="2">
    <source>
        <dbReference type="Proteomes" id="UP001052739"/>
    </source>
</evidence>
<dbReference type="EMBL" id="BNDW01000117">
    <property type="protein sequence ID" value="GHI27658.1"/>
    <property type="molecule type" value="Genomic_DNA"/>
</dbReference>
<organism evidence="1 2">
    <name type="scientific">Streptomyces hydrogenans</name>
    <dbReference type="NCBI Taxonomy" id="1873719"/>
    <lineage>
        <taxon>Bacteria</taxon>
        <taxon>Bacillati</taxon>
        <taxon>Actinomycetota</taxon>
        <taxon>Actinomycetes</taxon>
        <taxon>Kitasatosporales</taxon>
        <taxon>Streptomycetaceae</taxon>
        <taxon>Streptomyces</taxon>
    </lineage>
</organism>
<gene>
    <name evidence="1" type="ORF">Shyd_90290</name>
</gene>
<sequence length="87" mass="9759">MRIGNRIGIHAVRCAVTVGALLLAPVLLVTGAPLRRRLWRRHQGEHGRGFVAKEEGRVSPAYFVVTNAVFRTLCGPSEYVLRRRRPV</sequence>
<reference evidence="1" key="1">
    <citation type="submission" date="2024-05" db="EMBL/GenBank/DDBJ databases">
        <title>Whole genome shotgun sequence of Streptomyces hydrogenans NBRC 13475.</title>
        <authorList>
            <person name="Komaki H."/>
            <person name="Tamura T."/>
        </authorList>
    </citation>
    <scope>NUCLEOTIDE SEQUENCE</scope>
    <source>
        <strain evidence="1">NBRC 13475</strain>
    </source>
</reference>
<proteinExistence type="predicted"/>